<dbReference type="OrthoDB" id="9791628at2"/>
<evidence type="ECO:0000313" key="6">
    <source>
        <dbReference type="Proteomes" id="UP000006008"/>
    </source>
</evidence>
<dbReference type="InterPro" id="IPR033120">
    <property type="entry name" value="HOTDOG_ACOT"/>
</dbReference>
<dbReference type="InterPro" id="IPR029069">
    <property type="entry name" value="HotDog_dom_sf"/>
</dbReference>
<comment type="similarity">
    <text evidence="1">Belongs to the acyl coenzyme A hydrolase family.</text>
</comment>
<comment type="caution">
    <text evidence="5">The sequence shown here is derived from an EMBL/GenBank/DDBJ whole genome shotgun (WGS) entry which is preliminary data.</text>
</comment>
<dbReference type="GO" id="GO:0005829">
    <property type="term" value="C:cytosol"/>
    <property type="evidence" value="ECO:0007669"/>
    <property type="project" value="TreeGrafter"/>
</dbReference>
<dbReference type="eggNOG" id="COG1607">
    <property type="taxonomic scope" value="Bacteria"/>
</dbReference>
<evidence type="ECO:0000256" key="2">
    <source>
        <dbReference type="ARBA" id="ARBA00022801"/>
    </source>
</evidence>
<evidence type="ECO:0000256" key="3">
    <source>
        <dbReference type="PROSITE-ProRule" id="PRU01106"/>
    </source>
</evidence>
<evidence type="ECO:0000259" key="4">
    <source>
        <dbReference type="PROSITE" id="PS51770"/>
    </source>
</evidence>
<evidence type="ECO:0000313" key="5">
    <source>
        <dbReference type="EMBL" id="EHB93063.1"/>
    </source>
</evidence>
<dbReference type="Gene3D" id="3.10.129.10">
    <property type="entry name" value="Hotdog Thioesterase"/>
    <property type="match status" value="1"/>
</dbReference>
<dbReference type="SUPFAM" id="SSF54637">
    <property type="entry name" value="Thioesterase/thiol ester dehydrase-isomerase"/>
    <property type="match status" value="1"/>
</dbReference>
<dbReference type="EMBL" id="ADLD01000004">
    <property type="protein sequence ID" value="EHB93063.1"/>
    <property type="molecule type" value="Genomic_DNA"/>
</dbReference>
<dbReference type="RefSeq" id="WP_009133135.1">
    <property type="nucleotide sequence ID" value="NZ_CP102250.1"/>
</dbReference>
<dbReference type="HOGENOM" id="CLU_050164_1_1_10"/>
<dbReference type="PANTHER" id="PTHR11049:SF31">
    <property type="entry name" value="HOTDOG ACOT-TYPE DOMAIN-CONTAINING PROTEIN"/>
    <property type="match status" value="1"/>
</dbReference>
<dbReference type="STRING" id="742725.HMPREF9450_00329"/>
<accession>G5H5W9</accession>
<name>G5H5W9_9BACT</name>
<evidence type="ECO:0000256" key="1">
    <source>
        <dbReference type="ARBA" id="ARBA00010458"/>
    </source>
</evidence>
<proteinExistence type="inferred from homology"/>
<dbReference type="InterPro" id="IPR040170">
    <property type="entry name" value="Cytosol_ACT"/>
</dbReference>
<keyword evidence="6" id="KW-1185">Reference proteome</keyword>
<dbReference type="Pfam" id="PF03061">
    <property type="entry name" value="4HBT"/>
    <property type="match status" value="1"/>
</dbReference>
<dbReference type="GO" id="GO:0006637">
    <property type="term" value="P:acyl-CoA metabolic process"/>
    <property type="evidence" value="ECO:0007669"/>
    <property type="project" value="TreeGrafter"/>
</dbReference>
<dbReference type="Proteomes" id="UP000006008">
    <property type="component" value="Unassembled WGS sequence"/>
</dbReference>
<keyword evidence="2 3" id="KW-0378">Hydrolase</keyword>
<dbReference type="PROSITE" id="PS51770">
    <property type="entry name" value="HOTDOG_ACOT"/>
    <property type="match status" value="1"/>
</dbReference>
<dbReference type="InterPro" id="IPR006683">
    <property type="entry name" value="Thioestr_dom"/>
</dbReference>
<dbReference type="PATRIC" id="fig|742725.3.peg.371"/>
<protein>
    <recommendedName>
        <fullName evidence="4">HotDog ACOT-type domain-containing protein</fullName>
    </recommendedName>
</protein>
<sequence length="146" mass="16179">MALEALKTCRLIKSEDLNHHGTLFAGRCAEWFVESGFIAVAAKLDPRTVVCLKIHGMEFLHPVTLGSVLTFESRIVATGRSTIVVYVKSFESKTPDRIYSDGFITFCHVDEHTHACPHGLSASPETPEEIELNLAAKELLARRKKA</sequence>
<organism evidence="5 6">
    <name type="scientific">Alistipes indistinctus YIT 12060</name>
    <dbReference type="NCBI Taxonomy" id="742725"/>
    <lineage>
        <taxon>Bacteria</taxon>
        <taxon>Pseudomonadati</taxon>
        <taxon>Bacteroidota</taxon>
        <taxon>Bacteroidia</taxon>
        <taxon>Bacteroidales</taxon>
        <taxon>Rikenellaceae</taxon>
        <taxon>Alistipes</taxon>
    </lineage>
</organism>
<reference evidence="5 6" key="1">
    <citation type="submission" date="2011-08" db="EMBL/GenBank/DDBJ databases">
        <title>The Genome Sequence of Alistipes indistinctus YIT 12060.</title>
        <authorList>
            <consortium name="The Broad Institute Genome Sequencing Platform"/>
            <person name="Earl A."/>
            <person name="Ward D."/>
            <person name="Feldgarden M."/>
            <person name="Gevers D."/>
            <person name="Morotomi M."/>
            <person name="Young S.K."/>
            <person name="Zeng Q."/>
            <person name="Gargeya S."/>
            <person name="Fitzgerald M."/>
            <person name="Haas B."/>
            <person name="Abouelleil A."/>
            <person name="Alvarado L."/>
            <person name="Arachchi H.M."/>
            <person name="Berlin A."/>
            <person name="Brown A."/>
            <person name="Chapman S.B."/>
            <person name="Chen Z."/>
            <person name="Dunbar C."/>
            <person name="Freedman E."/>
            <person name="Gearin G."/>
            <person name="Gellesch M."/>
            <person name="Goldberg J."/>
            <person name="Griggs A."/>
            <person name="Gujja S."/>
            <person name="Heiman D."/>
            <person name="Howarth C."/>
            <person name="Larson L."/>
            <person name="Lui A."/>
            <person name="MacDonald P.J.P."/>
            <person name="Montmayeur A."/>
            <person name="Murphy C."/>
            <person name="Neiman D."/>
            <person name="Pearson M."/>
            <person name="Priest M."/>
            <person name="Roberts A."/>
            <person name="Saif S."/>
            <person name="Shea T."/>
            <person name="Shenoy N."/>
            <person name="Sisk P."/>
            <person name="Stolte C."/>
            <person name="Sykes S."/>
            <person name="Wortman J."/>
            <person name="Nusbaum C."/>
            <person name="Birren B."/>
        </authorList>
    </citation>
    <scope>NUCLEOTIDE SEQUENCE [LARGE SCALE GENOMIC DNA]</scope>
    <source>
        <strain evidence="5 6">YIT 12060</strain>
    </source>
</reference>
<dbReference type="PANTHER" id="PTHR11049">
    <property type="entry name" value="ACYL COENZYME A THIOESTER HYDROLASE"/>
    <property type="match status" value="1"/>
</dbReference>
<dbReference type="AlphaFoldDB" id="G5H5W9"/>
<dbReference type="GO" id="GO:0052816">
    <property type="term" value="F:long-chain fatty acyl-CoA hydrolase activity"/>
    <property type="evidence" value="ECO:0007669"/>
    <property type="project" value="TreeGrafter"/>
</dbReference>
<feature type="domain" description="HotDog ACOT-type" evidence="4">
    <location>
        <begin position="2"/>
        <end position="112"/>
    </location>
</feature>
<dbReference type="GeneID" id="92816751"/>
<dbReference type="GO" id="GO:0009062">
    <property type="term" value="P:fatty acid catabolic process"/>
    <property type="evidence" value="ECO:0007669"/>
    <property type="project" value="TreeGrafter"/>
</dbReference>
<gene>
    <name evidence="5" type="ORF">HMPREF9450_00329</name>
</gene>